<proteinExistence type="predicted"/>
<dbReference type="OrthoDB" id="10435960at2759"/>
<evidence type="ECO:0000313" key="1">
    <source>
        <dbReference type="EMBL" id="KAE8357101.1"/>
    </source>
</evidence>
<dbReference type="EMBL" id="ML738155">
    <property type="protein sequence ID" value="KAE8357101.1"/>
    <property type="molecule type" value="Genomic_DNA"/>
</dbReference>
<reference evidence="1 2" key="1">
    <citation type="submission" date="2019-04" db="EMBL/GenBank/DDBJ databases">
        <title>Friends and foes A comparative genomics studyof 23 Aspergillus species from section Flavi.</title>
        <authorList>
            <consortium name="DOE Joint Genome Institute"/>
            <person name="Kjaerbolling I."/>
            <person name="Vesth T."/>
            <person name="Frisvad J.C."/>
            <person name="Nybo J.L."/>
            <person name="Theobald S."/>
            <person name="Kildgaard S."/>
            <person name="Isbrandt T."/>
            <person name="Kuo A."/>
            <person name="Sato A."/>
            <person name="Lyhne E.K."/>
            <person name="Kogle M.E."/>
            <person name="Wiebenga A."/>
            <person name="Kun R.S."/>
            <person name="Lubbers R.J."/>
            <person name="Makela M.R."/>
            <person name="Barry K."/>
            <person name="Chovatia M."/>
            <person name="Clum A."/>
            <person name="Daum C."/>
            <person name="Haridas S."/>
            <person name="He G."/>
            <person name="LaButti K."/>
            <person name="Lipzen A."/>
            <person name="Mondo S."/>
            <person name="Riley R."/>
            <person name="Salamov A."/>
            <person name="Simmons B.A."/>
            <person name="Magnuson J.K."/>
            <person name="Henrissat B."/>
            <person name="Mortensen U.H."/>
            <person name="Larsen T.O."/>
            <person name="Devries R.P."/>
            <person name="Grigoriev I.V."/>
            <person name="Machida M."/>
            <person name="Baker S.E."/>
            <person name="Andersen M.R."/>
        </authorList>
    </citation>
    <scope>NUCLEOTIDE SEQUENCE [LARGE SCALE GENOMIC DNA]</scope>
    <source>
        <strain evidence="1 2">CBS 763.97</strain>
    </source>
</reference>
<evidence type="ECO:0000313" key="2">
    <source>
        <dbReference type="Proteomes" id="UP000326268"/>
    </source>
</evidence>
<keyword evidence="2" id="KW-1185">Reference proteome</keyword>
<dbReference type="GeneID" id="43658217"/>
<organism evidence="1 2">
    <name type="scientific">Aspergillus caelatus</name>
    <dbReference type="NCBI Taxonomy" id="61420"/>
    <lineage>
        <taxon>Eukaryota</taxon>
        <taxon>Fungi</taxon>
        <taxon>Dikarya</taxon>
        <taxon>Ascomycota</taxon>
        <taxon>Pezizomycotina</taxon>
        <taxon>Eurotiomycetes</taxon>
        <taxon>Eurotiomycetidae</taxon>
        <taxon>Eurotiales</taxon>
        <taxon>Aspergillaceae</taxon>
        <taxon>Aspergillus</taxon>
        <taxon>Aspergillus subgen. Circumdati</taxon>
    </lineage>
</organism>
<gene>
    <name evidence="1" type="ORF">BDV27DRAFT_164838</name>
</gene>
<sequence>MALGSLIWPVLLSAHPKRLSFDVVRQVTASKATKQRSPKSLEPKNGAETMVSHFGSTTNSNHNVVHAVPLLIAVALLLIVCPHLPSSLGPDSCPLAGHSWIFSPEARQQGSYAAGDLAELLFPVVHLQYRKYWSRWYIGPSNQMNHQQSVLVIDFSFEWPTRGFRLSIPSWLCIGVVLERNLIYVSRLRHWASITM</sequence>
<dbReference type="Proteomes" id="UP000326268">
    <property type="component" value="Unassembled WGS sequence"/>
</dbReference>
<accession>A0A5N6ZHI6</accession>
<dbReference type="AlphaFoldDB" id="A0A5N6ZHI6"/>
<protein>
    <submittedName>
        <fullName evidence="1">Uncharacterized protein</fullName>
    </submittedName>
</protein>
<name>A0A5N6ZHI6_9EURO</name>
<dbReference type="RefSeq" id="XP_031920182.1">
    <property type="nucleotide sequence ID" value="XM_032073771.1"/>
</dbReference>